<evidence type="ECO:0000259" key="6">
    <source>
        <dbReference type="PROSITE" id="PS51900"/>
    </source>
</evidence>
<evidence type="ECO:0008006" key="9">
    <source>
        <dbReference type="Google" id="ProtNLM"/>
    </source>
</evidence>
<keyword evidence="8" id="KW-1185">Reference proteome</keyword>
<organism evidence="7 8">
    <name type="scientific">Reyranella soli</name>
    <dbReference type="NCBI Taxonomy" id="1230389"/>
    <lineage>
        <taxon>Bacteria</taxon>
        <taxon>Pseudomonadati</taxon>
        <taxon>Pseudomonadota</taxon>
        <taxon>Alphaproteobacteria</taxon>
        <taxon>Hyphomicrobiales</taxon>
        <taxon>Reyranellaceae</taxon>
        <taxon>Reyranella</taxon>
    </lineage>
</organism>
<dbReference type="GO" id="GO:0006310">
    <property type="term" value="P:DNA recombination"/>
    <property type="evidence" value="ECO:0007669"/>
    <property type="project" value="UniProtKB-KW"/>
</dbReference>
<sequence length="369" mass="41292">MTPRRLPKYCSEFADRHGKIRVRFRRKGFSDYYFKNVAWSAEFMSEYEACLAGSVAPTLQPGMSRMKAGTFNALIAAYYGSPEFKGLRPSSQATYRGILERFRQQHGEKRVAAIERKHIKALLGAMHETPAAANNLLDRLKSLMTLALDLGMRRDDPTHKMRGFKLESDGFHTWTEAEIVQYEARHPIGSMARLALALMLFTGQRRSDAVTMGWQHIDGGKIRVRQIKTTAALLIPLHPALHSVLAATPRENMTFLVTAFGRPFKVAGFGNWFRDRCDEAGLPQCSAHGLRKAAARRLAEAGCSYSEIKSITGHKTDKEVARYTAAADQSRLAERAMQTAYGMKAEHEVSNLDDGLDNSTVKPLKRKGL</sequence>
<dbReference type="Pfam" id="PF00589">
    <property type="entry name" value="Phage_integrase"/>
    <property type="match status" value="1"/>
</dbReference>
<dbReference type="InterPro" id="IPR013762">
    <property type="entry name" value="Integrase-like_cat_sf"/>
</dbReference>
<dbReference type="RefSeq" id="WP_147147470.1">
    <property type="nucleotide sequence ID" value="NZ_BKAJ01000024.1"/>
</dbReference>
<gene>
    <name evidence="7" type="ORF">RSO01_13340</name>
</gene>
<dbReference type="InterPro" id="IPR010998">
    <property type="entry name" value="Integrase_recombinase_N"/>
</dbReference>
<dbReference type="OrthoDB" id="7873969at2"/>
<accession>A0A512N5D1</accession>
<reference evidence="7 8" key="1">
    <citation type="submission" date="2019-07" db="EMBL/GenBank/DDBJ databases">
        <title>Whole genome shotgun sequence of Reyranella soli NBRC 108950.</title>
        <authorList>
            <person name="Hosoyama A."/>
            <person name="Uohara A."/>
            <person name="Ohji S."/>
            <person name="Ichikawa N."/>
        </authorList>
    </citation>
    <scope>NUCLEOTIDE SEQUENCE [LARGE SCALE GENOMIC DNA]</scope>
    <source>
        <strain evidence="7 8">NBRC 108950</strain>
    </source>
</reference>
<dbReference type="Proteomes" id="UP000321058">
    <property type="component" value="Unassembled WGS sequence"/>
</dbReference>
<protein>
    <recommendedName>
        <fullName evidence="9">Integrase</fullName>
    </recommendedName>
</protein>
<dbReference type="Gene3D" id="1.10.150.130">
    <property type="match status" value="1"/>
</dbReference>
<evidence type="ECO:0000313" key="7">
    <source>
        <dbReference type="EMBL" id="GEP54168.1"/>
    </source>
</evidence>
<evidence type="ECO:0000256" key="2">
    <source>
        <dbReference type="ARBA" id="ARBA00023125"/>
    </source>
</evidence>
<dbReference type="InterPro" id="IPR011010">
    <property type="entry name" value="DNA_brk_join_enz"/>
</dbReference>
<keyword evidence="1" id="KW-0229">DNA integration</keyword>
<name>A0A512N5D1_9HYPH</name>
<dbReference type="GO" id="GO:0015074">
    <property type="term" value="P:DNA integration"/>
    <property type="evidence" value="ECO:0007669"/>
    <property type="project" value="UniProtKB-KW"/>
</dbReference>
<dbReference type="InterPro" id="IPR044068">
    <property type="entry name" value="CB"/>
</dbReference>
<dbReference type="EMBL" id="BKAJ01000024">
    <property type="protein sequence ID" value="GEP54168.1"/>
    <property type="molecule type" value="Genomic_DNA"/>
</dbReference>
<evidence type="ECO:0000256" key="3">
    <source>
        <dbReference type="ARBA" id="ARBA00023172"/>
    </source>
</evidence>
<evidence type="ECO:0000256" key="4">
    <source>
        <dbReference type="PROSITE-ProRule" id="PRU01248"/>
    </source>
</evidence>
<dbReference type="SUPFAM" id="SSF56349">
    <property type="entry name" value="DNA breaking-rejoining enzymes"/>
    <property type="match status" value="1"/>
</dbReference>
<dbReference type="PROSITE" id="PS51900">
    <property type="entry name" value="CB"/>
    <property type="match status" value="1"/>
</dbReference>
<evidence type="ECO:0000313" key="8">
    <source>
        <dbReference type="Proteomes" id="UP000321058"/>
    </source>
</evidence>
<feature type="domain" description="Core-binding (CB)" evidence="6">
    <location>
        <begin position="69"/>
        <end position="148"/>
    </location>
</feature>
<dbReference type="InterPro" id="IPR050090">
    <property type="entry name" value="Tyrosine_recombinase_XerCD"/>
</dbReference>
<keyword evidence="2 4" id="KW-0238">DNA-binding</keyword>
<comment type="caution">
    <text evidence="7">The sequence shown here is derived from an EMBL/GenBank/DDBJ whole genome shotgun (WGS) entry which is preliminary data.</text>
</comment>
<evidence type="ECO:0000256" key="1">
    <source>
        <dbReference type="ARBA" id="ARBA00022908"/>
    </source>
</evidence>
<evidence type="ECO:0000259" key="5">
    <source>
        <dbReference type="PROSITE" id="PS51898"/>
    </source>
</evidence>
<dbReference type="InterPro" id="IPR002104">
    <property type="entry name" value="Integrase_catalytic"/>
</dbReference>
<proteinExistence type="predicted"/>
<dbReference type="PANTHER" id="PTHR30349">
    <property type="entry name" value="PHAGE INTEGRASE-RELATED"/>
    <property type="match status" value="1"/>
</dbReference>
<feature type="domain" description="Tyr recombinase" evidence="5">
    <location>
        <begin position="159"/>
        <end position="337"/>
    </location>
</feature>
<dbReference type="PROSITE" id="PS51898">
    <property type="entry name" value="TYR_RECOMBINASE"/>
    <property type="match status" value="1"/>
</dbReference>
<dbReference type="Gene3D" id="1.10.443.10">
    <property type="entry name" value="Intergrase catalytic core"/>
    <property type="match status" value="1"/>
</dbReference>
<keyword evidence="3" id="KW-0233">DNA recombination</keyword>
<dbReference type="GO" id="GO:0003677">
    <property type="term" value="F:DNA binding"/>
    <property type="evidence" value="ECO:0007669"/>
    <property type="project" value="UniProtKB-UniRule"/>
</dbReference>
<dbReference type="AlphaFoldDB" id="A0A512N5D1"/>